<dbReference type="Gene3D" id="3.40.50.1000">
    <property type="entry name" value="HAD superfamily/HAD-like"/>
    <property type="match status" value="1"/>
</dbReference>
<dbReference type="Proteomes" id="UP001146120">
    <property type="component" value="Unassembled WGS sequence"/>
</dbReference>
<dbReference type="SFLD" id="SFLDG01128">
    <property type="entry name" value="C1.4:_5'-Nucleotidase_Like"/>
    <property type="match status" value="1"/>
</dbReference>
<reference evidence="9" key="2">
    <citation type="journal article" date="2023" name="Microbiol Resour">
        <title>Decontamination and Annotation of the Draft Genome Sequence of the Oomycete Lagenidium giganteum ARSEF 373.</title>
        <authorList>
            <person name="Morgan W.R."/>
            <person name="Tartar A."/>
        </authorList>
    </citation>
    <scope>NUCLEOTIDE SEQUENCE</scope>
    <source>
        <strain evidence="9">ARSEF 373</strain>
    </source>
</reference>
<evidence type="ECO:0000256" key="4">
    <source>
        <dbReference type="ARBA" id="ARBA00022723"/>
    </source>
</evidence>
<dbReference type="InterPro" id="IPR036412">
    <property type="entry name" value="HAD-like_sf"/>
</dbReference>
<dbReference type="GO" id="GO:0005737">
    <property type="term" value="C:cytoplasm"/>
    <property type="evidence" value="ECO:0007669"/>
    <property type="project" value="InterPro"/>
</dbReference>
<accession>A0AAV2YPP5</accession>
<dbReference type="GO" id="GO:0000287">
    <property type="term" value="F:magnesium ion binding"/>
    <property type="evidence" value="ECO:0007669"/>
    <property type="project" value="InterPro"/>
</dbReference>
<keyword evidence="10" id="KW-1185">Reference proteome</keyword>
<evidence type="ECO:0000256" key="5">
    <source>
        <dbReference type="ARBA" id="ARBA00022741"/>
    </source>
</evidence>
<evidence type="ECO:0000256" key="6">
    <source>
        <dbReference type="ARBA" id="ARBA00022801"/>
    </source>
</evidence>
<name>A0AAV2YPP5_9STRA</name>
<dbReference type="FunFam" id="1.10.150.340:FF:000001">
    <property type="entry name" value="Cytosolic 5-nucleotidase 3-like"/>
    <property type="match status" value="1"/>
</dbReference>
<evidence type="ECO:0000256" key="8">
    <source>
        <dbReference type="ARBA" id="ARBA00023080"/>
    </source>
</evidence>
<keyword evidence="8" id="KW-0546">Nucleotide metabolism</keyword>
<dbReference type="Pfam" id="PF05822">
    <property type="entry name" value="UMPH-1"/>
    <property type="match status" value="1"/>
</dbReference>
<proteinExistence type="inferred from homology"/>
<comment type="catalytic activity">
    <reaction evidence="1">
        <text>a ribonucleoside 5'-phosphate + H2O = a ribonucleoside + phosphate</text>
        <dbReference type="Rhea" id="RHEA:12484"/>
        <dbReference type="ChEBI" id="CHEBI:15377"/>
        <dbReference type="ChEBI" id="CHEBI:18254"/>
        <dbReference type="ChEBI" id="CHEBI:43474"/>
        <dbReference type="ChEBI" id="CHEBI:58043"/>
        <dbReference type="EC" id="3.1.3.5"/>
    </reaction>
</comment>
<organism evidence="9 10">
    <name type="scientific">Lagenidium giganteum</name>
    <dbReference type="NCBI Taxonomy" id="4803"/>
    <lineage>
        <taxon>Eukaryota</taxon>
        <taxon>Sar</taxon>
        <taxon>Stramenopiles</taxon>
        <taxon>Oomycota</taxon>
        <taxon>Peronosporomycetes</taxon>
        <taxon>Pythiales</taxon>
        <taxon>Pythiaceae</taxon>
    </lineage>
</organism>
<evidence type="ECO:0000256" key="3">
    <source>
        <dbReference type="ARBA" id="ARBA00012643"/>
    </source>
</evidence>
<dbReference type="GO" id="GO:0000166">
    <property type="term" value="F:nucleotide binding"/>
    <property type="evidence" value="ECO:0007669"/>
    <property type="project" value="UniProtKB-KW"/>
</dbReference>
<keyword evidence="7" id="KW-0460">Magnesium</keyword>
<comment type="caution">
    <text evidence="9">The sequence shown here is derived from an EMBL/GenBank/DDBJ whole genome shotgun (WGS) entry which is preliminary data.</text>
</comment>
<evidence type="ECO:0000256" key="2">
    <source>
        <dbReference type="ARBA" id="ARBA00008389"/>
    </source>
</evidence>
<evidence type="ECO:0000313" key="9">
    <source>
        <dbReference type="EMBL" id="DAZ95232.1"/>
    </source>
</evidence>
<dbReference type="InterPro" id="IPR023214">
    <property type="entry name" value="HAD_sf"/>
</dbReference>
<dbReference type="SUPFAM" id="SSF56784">
    <property type="entry name" value="HAD-like"/>
    <property type="match status" value="1"/>
</dbReference>
<keyword evidence="5" id="KW-0547">Nucleotide-binding</keyword>
<dbReference type="GO" id="GO:0008253">
    <property type="term" value="F:5'-nucleotidase activity"/>
    <property type="evidence" value="ECO:0007669"/>
    <property type="project" value="UniProtKB-EC"/>
</dbReference>
<dbReference type="Gene3D" id="1.10.150.340">
    <property type="entry name" value="Pyrimidine 5'-nucleotidase (UMPH-1), N-terminal domain"/>
    <property type="match status" value="1"/>
</dbReference>
<protein>
    <recommendedName>
        <fullName evidence="3">5'-nucleotidase</fullName>
        <ecNumber evidence="3">3.1.3.5</ecNumber>
    </recommendedName>
</protein>
<dbReference type="PANTHER" id="PTHR13045:SF0">
    <property type="entry name" value="7-METHYLGUANOSINE PHOSPHATE-SPECIFIC 5'-NUCLEOTIDASE"/>
    <property type="match status" value="1"/>
</dbReference>
<evidence type="ECO:0000256" key="1">
    <source>
        <dbReference type="ARBA" id="ARBA00000815"/>
    </source>
</evidence>
<reference evidence="9" key="1">
    <citation type="submission" date="2022-11" db="EMBL/GenBank/DDBJ databases">
        <authorList>
            <person name="Morgan W.R."/>
            <person name="Tartar A."/>
        </authorList>
    </citation>
    <scope>NUCLEOTIDE SEQUENCE</scope>
    <source>
        <strain evidence="9">ARSEF 373</strain>
    </source>
</reference>
<keyword evidence="4" id="KW-0479">Metal-binding</keyword>
<sequence>MIIGNPDRFAKRWKKFCTDGVDKLMVITDFDQTLTPYYRPDGTREKSSHGVLMKSGAISPVIRKRELELTAKYHPIETSPELTREQKLPHMIEWWARTREVLIENGVTRAQIEASVAEGDLSFRDGFTEIFDVLAAANVPTLIFSAGIYDVIHEVLRQQYAAKTPAITPPKNIHVVSNMMQFNDAGQLLDFKGNLIYSFNKNAIVLEGSEFWTQCEMQQRRNVLLLGDTLGDTRMTHGLDSTEDEIIRVGFLNARVDESLEAFVEAFDVVLTHDASLRPVELLLHQLRQ</sequence>
<dbReference type="GO" id="GO:0009117">
    <property type="term" value="P:nucleotide metabolic process"/>
    <property type="evidence" value="ECO:0007669"/>
    <property type="project" value="UniProtKB-KW"/>
</dbReference>
<comment type="similarity">
    <text evidence="2">Belongs to the pyrimidine 5'-nucleotidase family.</text>
</comment>
<dbReference type="EMBL" id="DAKRPA010000213">
    <property type="protein sequence ID" value="DAZ95232.1"/>
    <property type="molecule type" value="Genomic_DNA"/>
</dbReference>
<dbReference type="EC" id="3.1.3.5" evidence="3"/>
<evidence type="ECO:0000313" key="10">
    <source>
        <dbReference type="Proteomes" id="UP001146120"/>
    </source>
</evidence>
<dbReference type="InterPro" id="IPR006434">
    <property type="entry name" value="Pyrimidine_nucleotidase_eu"/>
</dbReference>
<evidence type="ECO:0000256" key="7">
    <source>
        <dbReference type="ARBA" id="ARBA00022842"/>
    </source>
</evidence>
<keyword evidence="6" id="KW-0378">Hydrolase</keyword>
<dbReference type="SFLD" id="SFLDS00003">
    <property type="entry name" value="Haloacid_Dehalogenase"/>
    <property type="match status" value="1"/>
</dbReference>
<dbReference type="AlphaFoldDB" id="A0AAV2YPP5"/>
<dbReference type="PANTHER" id="PTHR13045">
    <property type="entry name" value="5'-NUCLEOTIDASE"/>
    <property type="match status" value="1"/>
</dbReference>
<gene>
    <name evidence="9" type="ORF">N0F65_003467</name>
</gene>